<dbReference type="EMBL" id="LR796396">
    <property type="protein sequence ID" value="CAB4141700.1"/>
    <property type="molecule type" value="Genomic_DNA"/>
</dbReference>
<gene>
    <name evidence="1" type="ORF">UFOVP426_18</name>
</gene>
<accession>A0A6J5M943</accession>
<evidence type="ECO:0000313" key="1">
    <source>
        <dbReference type="EMBL" id="CAB4141700.1"/>
    </source>
</evidence>
<sequence>MTIEQGKEINALYLGYNKTIDSLKIKTKYYDSAINQISKKQDTINLYRFHIENIKPATGIDQEFKEAFEKEKGINRIWTLALFMALVLIKTE</sequence>
<name>A0A6J5M943_9CAUD</name>
<organism evidence="1">
    <name type="scientific">uncultured Caudovirales phage</name>
    <dbReference type="NCBI Taxonomy" id="2100421"/>
    <lineage>
        <taxon>Viruses</taxon>
        <taxon>Duplodnaviria</taxon>
        <taxon>Heunggongvirae</taxon>
        <taxon>Uroviricota</taxon>
        <taxon>Caudoviricetes</taxon>
        <taxon>Peduoviridae</taxon>
        <taxon>Maltschvirus</taxon>
        <taxon>Maltschvirus maltsch</taxon>
    </lineage>
</organism>
<protein>
    <submittedName>
        <fullName evidence="1">Uncharacterized protein</fullName>
    </submittedName>
</protein>
<proteinExistence type="predicted"/>
<reference evidence="1" key="1">
    <citation type="submission" date="2020-04" db="EMBL/GenBank/DDBJ databases">
        <authorList>
            <person name="Chiriac C."/>
            <person name="Salcher M."/>
            <person name="Ghai R."/>
            <person name="Kavagutti S V."/>
        </authorList>
    </citation>
    <scope>NUCLEOTIDE SEQUENCE</scope>
</reference>